<dbReference type="AlphaFoldDB" id="A0A833NWC8"/>
<keyword evidence="4 7" id="KW-0689">Ribosomal protein</keyword>
<dbReference type="GO" id="GO:0003735">
    <property type="term" value="F:structural constituent of ribosome"/>
    <property type="evidence" value="ECO:0007669"/>
    <property type="project" value="InterPro"/>
</dbReference>
<dbReference type="InterPro" id="IPR009027">
    <property type="entry name" value="Ribosomal_bL9/RNase_H1_N"/>
</dbReference>
<dbReference type="InterPro" id="IPR020069">
    <property type="entry name" value="Ribosomal_bL9_C"/>
</dbReference>
<evidence type="ECO:0000256" key="6">
    <source>
        <dbReference type="ARBA" id="ARBA00035292"/>
    </source>
</evidence>
<evidence type="ECO:0000259" key="9">
    <source>
        <dbReference type="Pfam" id="PF03948"/>
    </source>
</evidence>
<dbReference type="InterPro" id="IPR020070">
    <property type="entry name" value="Ribosomal_bL9_N"/>
</dbReference>
<dbReference type="Pfam" id="PF01281">
    <property type="entry name" value="Ribosomal_L9_N"/>
    <property type="match status" value="1"/>
</dbReference>
<dbReference type="Gene3D" id="3.10.430.100">
    <property type="entry name" value="Ribosomal protein L9, C-terminal domain"/>
    <property type="match status" value="1"/>
</dbReference>
<dbReference type="SUPFAM" id="SSF55658">
    <property type="entry name" value="L9 N-domain-like"/>
    <property type="match status" value="1"/>
</dbReference>
<evidence type="ECO:0000313" key="10">
    <source>
        <dbReference type="EMBL" id="KAF0132842.1"/>
    </source>
</evidence>
<comment type="caution">
    <text evidence="10">The sequence shown here is derived from an EMBL/GenBank/DDBJ whole genome shotgun (WGS) entry which is preliminary data.</text>
</comment>
<evidence type="ECO:0000256" key="2">
    <source>
        <dbReference type="ARBA" id="ARBA00022730"/>
    </source>
</evidence>
<dbReference type="InterPro" id="IPR020594">
    <property type="entry name" value="Ribosomal_bL9_bac/chp"/>
</dbReference>
<keyword evidence="5 7" id="KW-0687">Ribonucleoprotein</keyword>
<dbReference type="GO" id="GO:1990904">
    <property type="term" value="C:ribonucleoprotein complex"/>
    <property type="evidence" value="ECO:0007669"/>
    <property type="project" value="UniProtKB-KW"/>
</dbReference>
<evidence type="ECO:0000256" key="7">
    <source>
        <dbReference type="HAMAP-Rule" id="MF_00503"/>
    </source>
</evidence>
<dbReference type="InterPro" id="IPR000244">
    <property type="entry name" value="Ribosomal_bL9"/>
</dbReference>
<dbReference type="PANTHER" id="PTHR21368">
    <property type="entry name" value="50S RIBOSOMAL PROTEIN L9"/>
    <property type="match status" value="1"/>
</dbReference>
<feature type="domain" description="Ribosomal protein L9" evidence="8">
    <location>
        <begin position="1"/>
        <end position="40"/>
    </location>
</feature>
<dbReference type="InterPro" id="IPR036935">
    <property type="entry name" value="Ribosomal_bL9_N_sf"/>
</dbReference>
<dbReference type="Pfam" id="PF03948">
    <property type="entry name" value="Ribosomal_L9_C"/>
    <property type="match status" value="1"/>
</dbReference>
<dbReference type="SUPFAM" id="SSF55653">
    <property type="entry name" value="Ribosomal protein L9 C-domain"/>
    <property type="match status" value="1"/>
</dbReference>
<dbReference type="GO" id="GO:0005840">
    <property type="term" value="C:ribosome"/>
    <property type="evidence" value="ECO:0007669"/>
    <property type="project" value="UniProtKB-KW"/>
</dbReference>
<evidence type="ECO:0000259" key="8">
    <source>
        <dbReference type="Pfam" id="PF01281"/>
    </source>
</evidence>
<feature type="domain" description="Large ribosomal subunit protein bL9 C-terminal" evidence="9">
    <location>
        <begin position="55"/>
        <end position="137"/>
    </location>
</feature>
<dbReference type="Proteomes" id="UP000488506">
    <property type="component" value="Unassembled WGS sequence"/>
</dbReference>
<evidence type="ECO:0000256" key="4">
    <source>
        <dbReference type="ARBA" id="ARBA00022980"/>
    </source>
</evidence>
<organism evidence="10 11">
    <name type="scientific">Candidatus Saganbacteria bacterium</name>
    <dbReference type="NCBI Taxonomy" id="2575572"/>
    <lineage>
        <taxon>Bacteria</taxon>
        <taxon>Bacillati</taxon>
        <taxon>Saganbacteria</taxon>
    </lineage>
</organism>
<evidence type="ECO:0000313" key="11">
    <source>
        <dbReference type="Proteomes" id="UP000488506"/>
    </source>
</evidence>
<dbReference type="InterPro" id="IPR036791">
    <property type="entry name" value="Ribosomal_bL9_C_sf"/>
</dbReference>
<keyword evidence="3 7" id="KW-0694">RNA-binding</keyword>
<evidence type="ECO:0000256" key="3">
    <source>
        <dbReference type="ARBA" id="ARBA00022884"/>
    </source>
</evidence>
<comment type="function">
    <text evidence="7">Binds to the 23S rRNA.</text>
</comment>
<dbReference type="GO" id="GO:0019843">
    <property type="term" value="F:rRNA binding"/>
    <property type="evidence" value="ECO:0007669"/>
    <property type="project" value="UniProtKB-UniRule"/>
</dbReference>
<comment type="similarity">
    <text evidence="1 7">Belongs to the bacterial ribosomal protein bL9 family.</text>
</comment>
<dbReference type="EMBL" id="WPAF01000041">
    <property type="protein sequence ID" value="KAF0132842.1"/>
    <property type="molecule type" value="Genomic_DNA"/>
</dbReference>
<sequence length="139" mass="15333">MKVILLEEDRIAEVADGFARNYLFPKKLAISATPAAIKQMEKKAEVSRHKREEEKKVAQDVAGKLTEVVIKADAGEEGKLFGSITTSDVSSAISSSFGLDVDKRKINLNEQIKAIGVYTASIKLHRDVVAHLNVRIEKK</sequence>
<dbReference type="HAMAP" id="MF_00503">
    <property type="entry name" value="Ribosomal_bL9"/>
    <property type="match status" value="1"/>
</dbReference>
<dbReference type="Gene3D" id="3.40.5.10">
    <property type="entry name" value="Ribosomal protein L9, N-terminal domain"/>
    <property type="match status" value="1"/>
</dbReference>
<accession>A0A833NWC8</accession>
<keyword evidence="2 7" id="KW-0699">rRNA-binding</keyword>
<evidence type="ECO:0000256" key="5">
    <source>
        <dbReference type="ARBA" id="ARBA00023274"/>
    </source>
</evidence>
<name>A0A833NWC8_UNCSA</name>
<protein>
    <recommendedName>
        <fullName evidence="6 7">Large ribosomal subunit protein bL9</fullName>
    </recommendedName>
</protein>
<proteinExistence type="inferred from homology"/>
<reference evidence="10 11" key="1">
    <citation type="submission" date="2019-12" db="EMBL/GenBank/DDBJ databases">
        <authorList>
            <person name="Wolfe R."/>
            <person name="Danczak R."/>
            <person name="Wilkins M."/>
        </authorList>
    </citation>
    <scope>NUCLEOTIDE SEQUENCE [LARGE SCALE GENOMIC DNA]</scope>
    <source>
        <strain evidence="10">X2_MaxBin.013</strain>
    </source>
</reference>
<dbReference type="GO" id="GO:0006412">
    <property type="term" value="P:translation"/>
    <property type="evidence" value="ECO:0007669"/>
    <property type="project" value="UniProtKB-UniRule"/>
</dbReference>
<dbReference type="NCBIfam" id="TIGR00158">
    <property type="entry name" value="L9"/>
    <property type="match status" value="1"/>
</dbReference>
<gene>
    <name evidence="7" type="primary">rplI</name>
    <name evidence="10" type="ORF">FD145_1547</name>
</gene>
<evidence type="ECO:0000256" key="1">
    <source>
        <dbReference type="ARBA" id="ARBA00010605"/>
    </source>
</evidence>